<feature type="transmembrane region" description="Helical" evidence="8">
    <location>
        <begin position="91"/>
        <end position="116"/>
    </location>
</feature>
<keyword evidence="8 9" id="KW-0813">Transport</keyword>
<keyword evidence="11" id="KW-1185">Reference proteome</keyword>
<feature type="transmembrane region" description="Helical" evidence="8">
    <location>
        <begin position="12"/>
        <end position="32"/>
    </location>
</feature>
<dbReference type="GO" id="GO:0015648">
    <property type="term" value="F:lipid-linked peptidoglycan transporter activity"/>
    <property type="evidence" value="ECO:0007669"/>
    <property type="project" value="UniProtKB-UniRule"/>
</dbReference>
<keyword evidence="2 8" id="KW-1003">Cell membrane</keyword>
<dbReference type="GO" id="GO:0009252">
    <property type="term" value="P:peptidoglycan biosynthetic process"/>
    <property type="evidence" value="ECO:0007669"/>
    <property type="project" value="UniProtKB-UniRule"/>
</dbReference>
<dbReference type="NCBIfam" id="TIGR01695">
    <property type="entry name" value="murJ_mviN"/>
    <property type="match status" value="1"/>
</dbReference>
<dbReference type="Pfam" id="PF03023">
    <property type="entry name" value="MurJ"/>
    <property type="match status" value="1"/>
</dbReference>
<evidence type="ECO:0000256" key="7">
    <source>
        <dbReference type="ARBA" id="ARBA00023136"/>
    </source>
</evidence>
<evidence type="ECO:0000256" key="4">
    <source>
        <dbReference type="ARBA" id="ARBA00022960"/>
    </source>
</evidence>
<feature type="transmembrane region" description="Helical" evidence="8">
    <location>
        <begin position="166"/>
        <end position="187"/>
    </location>
</feature>
<dbReference type="PRINTS" id="PR01806">
    <property type="entry name" value="VIRFACTRMVIN"/>
</dbReference>
<feature type="transmembrane region" description="Helical" evidence="8">
    <location>
        <begin position="448"/>
        <end position="470"/>
    </location>
</feature>
<dbReference type="PIRSF" id="PIRSF002869">
    <property type="entry name" value="MviN"/>
    <property type="match status" value="1"/>
</dbReference>
<evidence type="ECO:0000256" key="5">
    <source>
        <dbReference type="ARBA" id="ARBA00022984"/>
    </source>
</evidence>
<keyword evidence="8 9" id="KW-0961">Cell wall biogenesis/degradation</keyword>
<feature type="transmembrane region" description="Helical" evidence="8">
    <location>
        <begin position="356"/>
        <end position="377"/>
    </location>
</feature>
<dbReference type="GO" id="GO:0071555">
    <property type="term" value="P:cell wall organization"/>
    <property type="evidence" value="ECO:0007669"/>
    <property type="project" value="UniProtKB-UniRule"/>
</dbReference>
<evidence type="ECO:0000313" key="11">
    <source>
        <dbReference type="Proteomes" id="UP000031561"/>
    </source>
</evidence>
<dbReference type="RefSeq" id="WP_166278848.1">
    <property type="nucleotide sequence ID" value="NZ_JTHE03000005.1"/>
</dbReference>
<evidence type="ECO:0000256" key="3">
    <source>
        <dbReference type="ARBA" id="ARBA00022692"/>
    </source>
</evidence>
<evidence type="ECO:0000256" key="2">
    <source>
        <dbReference type="ARBA" id="ARBA00022475"/>
    </source>
</evidence>
<reference evidence="10 11" key="1">
    <citation type="journal article" date="2015" name="Genome Announc.">
        <title>Draft Genome Sequence of Filamentous Marine Cyanobacterium Lyngbya confervoides Strain BDU141951.</title>
        <authorList>
            <person name="Chandrababunaidu M.M."/>
            <person name="Sen D."/>
            <person name="Tripathy S."/>
        </authorList>
    </citation>
    <scope>NUCLEOTIDE SEQUENCE [LARGE SCALE GENOMIC DNA]</scope>
    <source>
        <strain evidence="10 11">BDU141951</strain>
    </source>
</reference>
<dbReference type="CDD" id="cd13123">
    <property type="entry name" value="MATE_MurJ_like"/>
    <property type="match status" value="1"/>
</dbReference>
<feature type="transmembrane region" description="Helical" evidence="8">
    <location>
        <begin position="415"/>
        <end position="436"/>
    </location>
</feature>
<keyword evidence="4 8" id="KW-0133">Cell shape</keyword>
<dbReference type="InterPro" id="IPR004268">
    <property type="entry name" value="MurJ"/>
</dbReference>
<dbReference type="PANTHER" id="PTHR43486">
    <property type="entry name" value="LIPID II FLIPPASE MURJ-RELATED"/>
    <property type="match status" value="1"/>
</dbReference>
<dbReference type="HAMAP" id="MF_02078">
    <property type="entry name" value="MurJ_MviN"/>
    <property type="match status" value="1"/>
</dbReference>
<keyword evidence="5 8" id="KW-0573">Peptidoglycan synthesis</keyword>
<keyword evidence="6 8" id="KW-1133">Transmembrane helix</keyword>
<feature type="transmembrane region" description="Helical" evidence="8">
    <location>
        <begin position="482"/>
        <end position="507"/>
    </location>
</feature>
<evidence type="ECO:0000256" key="9">
    <source>
        <dbReference type="PIRNR" id="PIRNR002869"/>
    </source>
</evidence>
<organism evidence="10 11">
    <name type="scientific">Lyngbya confervoides BDU141951</name>
    <dbReference type="NCBI Taxonomy" id="1574623"/>
    <lineage>
        <taxon>Bacteria</taxon>
        <taxon>Bacillati</taxon>
        <taxon>Cyanobacteriota</taxon>
        <taxon>Cyanophyceae</taxon>
        <taxon>Oscillatoriophycideae</taxon>
        <taxon>Oscillatoriales</taxon>
        <taxon>Microcoleaceae</taxon>
        <taxon>Lyngbya</taxon>
    </lineage>
</organism>
<gene>
    <name evidence="8 10" type="primary">murJ</name>
    <name evidence="10" type="ORF">QQ91_0000925</name>
</gene>
<feature type="transmembrane region" description="Helical" evidence="8">
    <location>
        <begin position="389"/>
        <end position="409"/>
    </location>
</feature>
<comment type="function">
    <text evidence="8 9">Involved in peptidoglycan biosynthesis. Transports lipid-linked peptidoglycan precursors from the inner to the outer leaflet of the cytoplasmic membrane.</text>
</comment>
<evidence type="ECO:0000256" key="1">
    <source>
        <dbReference type="ARBA" id="ARBA00004651"/>
    </source>
</evidence>
<dbReference type="GO" id="GO:0008360">
    <property type="term" value="P:regulation of cell shape"/>
    <property type="evidence" value="ECO:0007669"/>
    <property type="project" value="UniProtKB-UniRule"/>
</dbReference>
<feature type="transmembrane region" description="Helical" evidence="8">
    <location>
        <begin position="52"/>
        <end position="70"/>
    </location>
</feature>
<evidence type="ECO:0000256" key="8">
    <source>
        <dbReference type="HAMAP-Rule" id="MF_02078"/>
    </source>
</evidence>
<dbReference type="EMBL" id="JTHE03000005">
    <property type="protein sequence ID" value="MCM1981394.1"/>
    <property type="molecule type" value="Genomic_DNA"/>
</dbReference>
<comment type="subcellular location">
    <subcellularLocation>
        <location evidence="1 8">Cell membrane</location>
        <topology evidence="1 8">Multi-pass membrane protein</topology>
    </subcellularLocation>
</comment>
<comment type="pathway">
    <text evidence="8">Cell wall biogenesis; peptidoglycan biosynthesis.</text>
</comment>
<feature type="transmembrane region" description="Helical" evidence="8">
    <location>
        <begin position="277"/>
        <end position="297"/>
    </location>
</feature>
<evidence type="ECO:0000256" key="6">
    <source>
        <dbReference type="ARBA" id="ARBA00022989"/>
    </source>
</evidence>
<protein>
    <recommendedName>
        <fullName evidence="8">Probable lipid II flippase MurJ</fullName>
    </recommendedName>
</protein>
<dbReference type="PANTHER" id="PTHR43486:SF1">
    <property type="entry name" value="LIPID II FLIPPASE MURJ-RELATED"/>
    <property type="match status" value="1"/>
</dbReference>
<feature type="transmembrane region" description="Helical" evidence="8">
    <location>
        <begin position="318"/>
        <end position="344"/>
    </location>
</feature>
<dbReference type="AlphaFoldDB" id="A0ABD4SYN9"/>
<dbReference type="Proteomes" id="UP000031561">
    <property type="component" value="Unassembled WGS sequence"/>
</dbReference>
<proteinExistence type="inferred from homology"/>
<comment type="caution">
    <text evidence="10">The sequence shown here is derived from an EMBL/GenBank/DDBJ whole genome shotgun (WGS) entry which is preliminary data.</text>
</comment>
<dbReference type="GO" id="GO:0005886">
    <property type="term" value="C:plasma membrane"/>
    <property type="evidence" value="ECO:0007669"/>
    <property type="project" value="UniProtKB-SubCell"/>
</dbReference>
<keyword evidence="3 8" id="KW-0812">Transmembrane</keyword>
<keyword evidence="7 8" id="KW-0472">Membrane</keyword>
<evidence type="ECO:0000313" key="10">
    <source>
        <dbReference type="EMBL" id="MCM1981394.1"/>
    </source>
</evidence>
<comment type="similarity">
    <text evidence="8 9">Belongs to the MurJ/MviN family.</text>
</comment>
<name>A0ABD4SYN9_9CYAN</name>
<sequence>MSESSPSSQKPGRSLASIATIVAIATLISKLAGLVRQQAIAAEFGAGAAVDAYQYAYIIPGFLFILLGGINGPFHSSIISVLAKRRSEEAAALIETINTLVGGLLLIVTVVLMVLADPLLQLIAPGAPPEVHRIAVEQFQIMAPLAVLSGLIGIGFGTLNASDQYWLPSISPLLSSITVILGVWFLSDEFGPAVLAWGTLAGGFLQWFAQIPAQWKSGMGTLRLRFDFGEPAVQEIYRLMGPATLSSGMLLISVYITTVFASQLPVGAASALGYAQLLFLTPLGILSNVILVPYMPIFSKLAAPPHWPALKERIRQSLVLTAMSMMPVGALMAALALPAVRVVYERGQFDTQASNLVSSLLLVYAIGMFFYLARDVLVRVFYGLGDGRTPLAITLLGLGFNLLFCYFFTQAFGAQGLAMSTVGVNTVSMFILLGLVSRRLNGLPWRSIGGPILGIGLGSLLCGAASWATLKGVQHLLGTEGLLIQLVELTVAGVVGSLVFALAVWMLKLPEVSFFGQRLRQRLPFLRSPAANNPPE</sequence>
<feature type="transmembrane region" description="Helical" evidence="8">
    <location>
        <begin position="139"/>
        <end position="159"/>
    </location>
</feature>
<accession>A0ABD4SYN9</accession>